<evidence type="ECO:0000313" key="3">
    <source>
        <dbReference type="Proteomes" id="UP000606193"/>
    </source>
</evidence>
<organism evidence="2 3">
    <name type="scientific">Jutongia huaianensis</name>
    <dbReference type="NCBI Taxonomy" id="2763668"/>
    <lineage>
        <taxon>Bacteria</taxon>
        <taxon>Bacillati</taxon>
        <taxon>Bacillota</taxon>
        <taxon>Clostridia</taxon>
        <taxon>Lachnospirales</taxon>
        <taxon>Lachnospiraceae</taxon>
        <taxon>Jutongia</taxon>
    </lineage>
</organism>
<evidence type="ECO:0000313" key="2">
    <source>
        <dbReference type="EMBL" id="MBC8562838.1"/>
    </source>
</evidence>
<feature type="domain" description="RNA polymerase sigma-70 region 2" evidence="1">
    <location>
        <begin position="22"/>
        <end position="91"/>
    </location>
</feature>
<gene>
    <name evidence="2" type="ORF">H8704_09400</name>
</gene>
<sequence length="135" mass="15271">MEERELLNCLNEDVSLGMELVIRQYGSAVKTICRSILSGYSKEDIEETVSDTFVGLWQSKDKIQLIEGHGLKEYLYGIARRTALNRRRSLAKKQPVQDIDTAGELVSGENVEEQIICRSEYAVLYQLIRCGVDVA</sequence>
<protein>
    <recommendedName>
        <fullName evidence="1">RNA polymerase sigma-70 region 2 domain-containing protein</fullName>
    </recommendedName>
</protein>
<dbReference type="SUPFAM" id="SSF88946">
    <property type="entry name" value="Sigma2 domain of RNA polymerase sigma factors"/>
    <property type="match status" value="1"/>
</dbReference>
<reference evidence="2 3" key="1">
    <citation type="submission" date="2020-08" db="EMBL/GenBank/DDBJ databases">
        <title>Genome public.</title>
        <authorList>
            <person name="Liu C."/>
            <person name="Sun Q."/>
        </authorList>
    </citation>
    <scope>NUCLEOTIDE SEQUENCE [LARGE SCALE GENOMIC DNA]</scope>
    <source>
        <strain evidence="2 3">NSJ-37</strain>
    </source>
</reference>
<dbReference type="InterPro" id="IPR013325">
    <property type="entry name" value="RNA_pol_sigma_r2"/>
</dbReference>
<dbReference type="RefSeq" id="WP_249298095.1">
    <property type="nucleotide sequence ID" value="NZ_JACRSX010000012.1"/>
</dbReference>
<evidence type="ECO:0000259" key="1">
    <source>
        <dbReference type="Pfam" id="PF04542"/>
    </source>
</evidence>
<comment type="caution">
    <text evidence="2">The sequence shown here is derived from an EMBL/GenBank/DDBJ whole genome shotgun (WGS) entry which is preliminary data.</text>
</comment>
<accession>A0ABR7N494</accession>
<keyword evidence="3" id="KW-1185">Reference proteome</keyword>
<proteinExistence type="predicted"/>
<dbReference type="EMBL" id="JACRSX010000012">
    <property type="protein sequence ID" value="MBC8562838.1"/>
    <property type="molecule type" value="Genomic_DNA"/>
</dbReference>
<dbReference type="Proteomes" id="UP000606193">
    <property type="component" value="Unassembled WGS sequence"/>
</dbReference>
<dbReference type="Pfam" id="PF04542">
    <property type="entry name" value="Sigma70_r2"/>
    <property type="match status" value="1"/>
</dbReference>
<name>A0ABR7N494_9FIRM</name>
<dbReference type="InterPro" id="IPR007627">
    <property type="entry name" value="RNA_pol_sigma70_r2"/>
</dbReference>
<dbReference type="Gene3D" id="1.10.1740.10">
    <property type="match status" value="1"/>
</dbReference>